<feature type="region of interest" description="Disordered" evidence="1">
    <location>
        <begin position="71"/>
        <end position="105"/>
    </location>
</feature>
<comment type="caution">
    <text evidence="2">The sequence shown here is derived from an EMBL/GenBank/DDBJ whole genome shotgun (WGS) entry which is preliminary data.</text>
</comment>
<dbReference type="EMBL" id="CADEAL010000606">
    <property type="protein sequence ID" value="CAB1422722.1"/>
    <property type="molecule type" value="Genomic_DNA"/>
</dbReference>
<reference evidence="2" key="1">
    <citation type="submission" date="2020-03" db="EMBL/GenBank/DDBJ databases">
        <authorList>
            <person name="Weist P."/>
        </authorList>
    </citation>
    <scope>NUCLEOTIDE SEQUENCE</scope>
</reference>
<evidence type="ECO:0000313" key="3">
    <source>
        <dbReference type="Proteomes" id="UP001153269"/>
    </source>
</evidence>
<name>A0A9N7U1R2_PLEPL</name>
<keyword evidence="3" id="KW-1185">Reference proteome</keyword>
<dbReference type="Proteomes" id="UP001153269">
    <property type="component" value="Unassembled WGS sequence"/>
</dbReference>
<feature type="compositionally biased region" description="Basic residues" evidence="1">
    <location>
        <begin position="78"/>
        <end position="99"/>
    </location>
</feature>
<organism evidence="2 3">
    <name type="scientific">Pleuronectes platessa</name>
    <name type="common">European plaice</name>
    <dbReference type="NCBI Taxonomy" id="8262"/>
    <lineage>
        <taxon>Eukaryota</taxon>
        <taxon>Metazoa</taxon>
        <taxon>Chordata</taxon>
        <taxon>Craniata</taxon>
        <taxon>Vertebrata</taxon>
        <taxon>Euteleostomi</taxon>
        <taxon>Actinopterygii</taxon>
        <taxon>Neopterygii</taxon>
        <taxon>Teleostei</taxon>
        <taxon>Neoteleostei</taxon>
        <taxon>Acanthomorphata</taxon>
        <taxon>Carangaria</taxon>
        <taxon>Pleuronectiformes</taxon>
        <taxon>Pleuronectoidei</taxon>
        <taxon>Pleuronectidae</taxon>
        <taxon>Pleuronectes</taxon>
    </lineage>
</organism>
<protein>
    <submittedName>
        <fullName evidence="2">Uncharacterized protein</fullName>
    </submittedName>
</protein>
<dbReference type="AlphaFoldDB" id="A0A9N7U1R2"/>
<proteinExistence type="predicted"/>
<accession>A0A9N7U1R2</accession>
<sequence length="105" mass="11763">MAARSDWSTSSMCHRLAEPTLVPGLPSEAQQAAEAVPVKRSRLARSFKWLASLWLVADSVGSCCVAVGRMSSSQPLGRRQKRRHRKLRKMKMKKKRTWKKAAGLS</sequence>
<evidence type="ECO:0000313" key="2">
    <source>
        <dbReference type="EMBL" id="CAB1422722.1"/>
    </source>
</evidence>
<gene>
    <name evidence="2" type="ORF">PLEPLA_LOCUS10640</name>
</gene>
<evidence type="ECO:0000256" key="1">
    <source>
        <dbReference type="SAM" id="MobiDB-lite"/>
    </source>
</evidence>